<reference evidence="3 4" key="3">
    <citation type="journal article" date="2016" name="Stand. Genomic Sci.">
        <title>Complete genome sequence of 'Halanaeroarchaeum sulfurireducens' M27-SA2, a sulfur-reducing and acetate-oxidizing haloarchaeon from the deep-sea hypersaline anoxic lake Medee.</title>
        <authorList>
            <person name="Messina E."/>
            <person name="Sorokin D.Y."/>
            <person name="Kublanov I.V."/>
            <person name="Toshchakov S."/>
            <person name="Lopatina A."/>
            <person name="Arcadi E."/>
            <person name="Smedile F."/>
            <person name="La Spada G."/>
            <person name="La Cono V."/>
            <person name="Yakimov M.M."/>
        </authorList>
    </citation>
    <scope>NUCLEOTIDE SEQUENCE [LARGE SCALE GENOMIC DNA]</scope>
    <source>
        <strain evidence="3 4">M27-SA2</strain>
    </source>
</reference>
<accession>A0A0F7PEB6</accession>
<keyword evidence="5" id="KW-1185">Reference proteome</keyword>
<dbReference type="SUPFAM" id="SSF51735">
    <property type="entry name" value="NAD(P)-binding Rossmann-fold domains"/>
    <property type="match status" value="1"/>
</dbReference>
<evidence type="ECO:0000313" key="2">
    <source>
        <dbReference type="EMBL" id="AKH98555.1"/>
    </source>
</evidence>
<dbReference type="HOGENOM" id="CLU_007383_6_5_2"/>
<evidence type="ECO:0000259" key="1">
    <source>
        <dbReference type="Pfam" id="PF13460"/>
    </source>
</evidence>
<dbReference type="OrthoDB" id="358920at2157"/>
<dbReference type="Pfam" id="PF13460">
    <property type="entry name" value="NAD_binding_10"/>
    <property type="match status" value="1"/>
</dbReference>
<dbReference type="Proteomes" id="UP000069906">
    <property type="component" value="Chromosome"/>
</dbReference>
<reference evidence="2 5" key="1">
    <citation type="journal article" date="2015" name="ISME J.">
        <title>Elemental sulfur and acetate can support life of a novel strictly anaerobic haloarchaeon.</title>
        <authorList>
            <person name="Sorokin D.Y."/>
            <person name="Kublanov I.V."/>
            <person name="Gavrilov S.N."/>
            <person name="Rojo D."/>
            <person name="Roman P."/>
            <person name="Golyshin P.N."/>
            <person name="Slepak V.Z."/>
            <person name="Smedile F."/>
            <person name="Ferrer M."/>
            <person name="Messina E."/>
            <person name="La Cono V."/>
            <person name="Yakimov M.M."/>
        </authorList>
    </citation>
    <scope>NUCLEOTIDE SEQUENCE [LARGE SCALE GENOMIC DNA]</scope>
    <source>
        <strain evidence="2 5">HSR2</strain>
    </source>
</reference>
<dbReference type="GO" id="GO:0004029">
    <property type="term" value="F:aldehyde dehydrogenase (NAD+) activity"/>
    <property type="evidence" value="ECO:0007669"/>
    <property type="project" value="TreeGrafter"/>
</dbReference>
<dbReference type="EMBL" id="CP008874">
    <property type="protein sequence ID" value="AKH98555.1"/>
    <property type="molecule type" value="Genomic_DNA"/>
</dbReference>
<protein>
    <submittedName>
        <fullName evidence="2">NADH dehydrogenase 32K chain-like protein</fullName>
    </submittedName>
</protein>
<evidence type="ECO:0000313" key="5">
    <source>
        <dbReference type="Proteomes" id="UP000069906"/>
    </source>
</evidence>
<dbReference type="PANTHER" id="PTHR48079">
    <property type="entry name" value="PROTEIN YEEZ"/>
    <property type="match status" value="1"/>
</dbReference>
<evidence type="ECO:0000313" key="3">
    <source>
        <dbReference type="EMBL" id="ALG82997.1"/>
    </source>
</evidence>
<reference evidence="4" key="2">
    <citation type="submission" date="2015-05" db="EMBL/GenBank/DDBJ databases">
        <title>Complete genome sequence of Halanaeroarchaeum sulfurireducens type strain M27-SA2, a sulfate-reducer haloarchaeon from marine anoxic lake Medee.</title>
        <authorList>
            <person name="Messina E."/>
            <person name="Kublanov I.V."/>
            <person name="Toshchakov S."/>
            <person name="Arcadi E."/>
            <person name="La Spada G."/>
            <person name="La Cono V."/>
            <person name="Yakimov M.M."/>
        </authorList>
    </citation>
    <scope>NUCLEOTIDE SEQUENCE [LARGE SCALE GENOMIC DNA]</scope>
    <source>
        <strain evidence="4">M27-SA2</strain>
    </source>
</reference>
<evidence type="ECO:0000313" key="4">
    <source>
        <dbReference type="Proteomes" id="UP000060390"/>
    </source>
</evidence>
<dbReference type="Proteomes" id="UP000060390">
    <property type="component" value="Chromosome"/>
</dbReference>
<dbReference type="InterPro" id="IPR036291">
    <property type="entry name" value="NAD(P)-bd_dom_sf"/>
</dbReference>
<dbReference type="GO" id="GO:0005737">
    <property type="term" value="C:cytoplasm"/>
    <property type="evidence" value="ECO:0007669"/>
    <property type="project" value="TreeGrafter"/>
</dbReference>
<dbReference type="KEGG" id="hsu:HLASF_2093"/>
<dbReference type="Gene3D" id="3.40.50.720">
    <property type="entry name" value="NAD(P)-binding Rossmann-like Domain"/>
    <property type="match status" value="1"/>
</dbReference>
<dbReference type="InterPro" id="IPR016040">
    <property type="entry name" value="NAD(P)-bd_dom"/>
</dbReference>
<feature type="domain" description="NAD(P)-binding" evidence="1">
    <location>
        <begin position="7"/>
        <end position="112"/>
    </location>
</feature>
<sequence length="301" mass="32507">MHVLVTGATGFVGSHLVPALLQAGHDVRALVRDRGRYDGPDEVELVEGDLLDAPSLAGAFDGIDAAYYLVHSMGTSGDFEERDRTIAHNFVAEADAADVSQVVYLGGLGGEEGDLSEHLRSRREVERLLGTGSFDLTAFRAAIVVGPGSSSFRIVVALTKRLPVMITPAWVRTPCQPIHVDDAIAYLTGAIETPAARGETFEIGGPEVLSYQEMMERTAELLGRRLFILPVPVLTPRLSAYWVDLVTDVPRSVAHPLIEGLKNPVVVTDDSVRDVIDVDLTPFDEAVRRSLVAMGEPVVDE</sequence>
<dbReference type="PATRIC" id="fig|1604004.4.peg.2188"/>
<gene>
    <name evidence="3" type="ORF">HLASA_2127</name>
    <name evidence="2" type="ORF">HLASF_2093</name>
</gene>
<dbReference type="PANTHER" id="PTHR48079:SF6">
    <property type="entry name" value="NAD(P)-BINDING DOMAIN-CONTAINING PROTEIN-RELATED"/>
    <property type="match status" value="1"/>
</dbReference>
<dbReference type="EMBL" id="CP011564">
    <property type="protein sequence ID" value="ALG82997.1"/>
    <property type="molecule type" value="Genomic_DNA"/>
</dbReference>
<dbReference type="GeneID" id="26011459"/>
<dbReference type="STRING" id="1604004.HLASA_2127"/>
<dbReference type="RefSeq" id="WP_050049207.1">
    <property type="nucleotide sequence ID" value="NZ_CP008874.1"/>
</dbReference>
<dbReference type="InterPro" id="IPR051783">
    <property type="entry name" value="NAD(P)-dependent_oxidoreduct"/>
</dbReference>
<organism evidence="2 5">
    <name type="scientific">Halanaeroarchaeum sulfurireducens</name>
    <dbReference type="NCBI Taxonomy" id="1604004"/>
    <lineage>
        <taxon>Archaea</taxon>
        <taxon>Methanobacteriati</taxon>
        <taxon>Methanobacteriota</taxon>
        <taxon>Stenosarchaea group</taxon>
        <taxon>Halobacteria</taxon>
        <taxon>Halobacteriales</taxon>
        <taxon>Halobacteriaceae</taxon>
        <taxon>Halanaeroarchaeum</taxon>
    </lineage>
</organism>
<dbReference type="KEGG" id="hsf:HLASA_2127"/>
<dbReference type="AlphaFoldDB" id="A0A0F7PEB6"/>
<proteinExistence type="predicted"/>
<name>A0A0F7PEB6_9EURY</name>